<proteinExistence type="predicted"/>
<dbReference type="Proteomes" id="UP000245207">
    <property type="component" value="Unassembled WGS sequence"/>
</dbReference>
<dbReference type="SUPFAM" id="SSF52047">
    <property type="entry name" value="RNI-like"/>
    <property type="match status" value="1"/>
</dbReference>
<evidence type="ECO:0000259" key="3">
    <source>
        <dbReference type="Pfam" id="PF23622"/>
    </source>
</evidence>
<dbReference type="AlphaFoldDB" id="A0A2U1PUQ7"/>
<keyword evidence="5" id="KW-1185">Reference proteome</keyword>
<dbReference type="InterPro" id="IPR053772">
    <property type="entry name" value="At1g61320/At1g61330-like"/>
</dbReference>
<feature type="domain" description="At1g61320/AtMIF1 LRR" evidence="3">
    <location>
        <begin position="60"/>
        <end position="399"/>
    </location>
</feature>
<dbReference type="Pfam" id="PF00646">
    <property type="entry name" value="F-box"/>
    <property type="match status" value="1"/>
</dbReference>
<feature type="domain" description="F-box" evidence="2">
    <location>
        <begin position="1"/>
        <end position="36"/>
    </location>
</feature>
<dbReference type="InterPro" id="IPR032675">
    <property type="entry name" value="LRR_dom_sf"/>
</dbReference>
<evidence type="ECO:0000259" key="2">
    <source>
        <dbReference type="Pfam" id="PF00646"/>
    </source>
</evidence>
<gene>
    <name evidence="4" type="ORF">CTI12_AA110380</name>
</gene>
<evidence type="ECO:0000313" key="5">
    <source>
        <dbReference type="Proteomes" id="UP000245207"/>
    </source>
</evidence>
<dbReference type="OrthoDB" id="613853at2759"/>
<dbReference type="SUPFAM" id="SSF81383">
    <property type="entry name" value="F-box domain"/>
    <property type="match status" value="1"/>
</dbReference>
<dbReference type="EMBL" id="PKPP01000711">
    <property type="protein sequence ID" value="PWA89486.1"/>
    <property type="molecule type" value="Genomic_DNA"/>
</dbReference>
<dbReference type="Pfam" id="PF23622">
    <property type="entry name" value="LRR_At1g61320_AtMIF1"/>
    <property type="match status" value="1"/>
</dbReference>
<comment type="caution">
    <text evidence="4">The sequence shown here is derived from an EMBL/GenBank/DDBJ whole genome shotgun (WGS) entry which is preliminary data.</text>
</comment>
<name>A0A2U1PUQ7_ARTAN</name>
<organism evidence="4 5">
    <name type="scientific">Artemisia annua</name>
    <name type="common">Sweet wormwood</name>
    <dbReference type="NCBI Taxonomy" id="35608"/>
    <lineage>
        <taxon>Eukaryota</taxon>
        <taxon>Viridiplantae</taxon>
        <taxon>Streptophyta</taxon>
        <taxon>Embryophyta</taxon>
        <taxon>Tracheophyta</taxon>
        <taxon>Spermatophyta</taxon>
        <taxon>Magnoliopsida</taxon>
        <taxon>eudicotyledons</taxon>
        <taxon>Gunneridae</taxon>
        <taxon>Pentapetalae</taxon>
        <taxon>asterids</taxon>
        <taxon>campanulids</taxon>
        <taxon>Asterales</taxon>
        <taxon>Asteraceae</taxon>
        <taxon>Asteroideae</taxon>
        <taxon>Anthemideae</taxon>
        <taxon>Artemisiinae</taxon>
        <taxon>Artemisia</taxon>
    </lineage>
</organism>
<protein>
    <submittedName>
        <fullName evidence="4">F-box domain, FBD domain, Leucine-rich repeat domain, L domain-like protein</fullName>
    </submittedName>
</protein>
<dbReference type="Gene3D" id="3.80.10.10">
    <property type="entry name" value="Ribonuclease Inhibitor"/>
    <property type="match status" value="1"/>
</dbReference>
<feature type="signal peptide" evidence="1">
    <location>
        <begin position="1"/>
        <end position="20"/>
    </location>
</feature>
<accession>A0A2U1PUQ7</accession>
<feature type="chain" id="PRO_5015544513" evidence="1">
    <location>
        <begin position="21"/>
        <end position="414"/>
    </location>
</feature>
<keyword evidence="1" id="KW-0732">Signal</keyword>
<dbReference type="PANTHER" id="PTHR34145">
    <property type="entry name" value="OS02G0105600 PROTEIN"/>
    <property type="match status" value="1"/>
</dbReference>
<evidence type="ECO:0000256" key="1">
    <source>
        <dbReference type="SAM" id="SignalP"/>
    </source>
</evidence>
<dbReference type="InterPro" id="IPR001810">
    <property type="entry name" value="F-box_dom"/>
</dbReference>
<dbReference type="InterPro" id="IPR055357">
    <property type="entry name" value="LRR_At1g61320_AtMIF1"/>
</dbReference>
<reference evidence="4 5" key="1">
    <citation type="journal article" date="2018" name="Mol. Plant">
        <title>The genome of Artemisia annua provides insight into the evolution of Asteraceae family and artemisinin biosynthesis.</title>
        <authorList>
            <person name="Shen Q."/>
            <person name="Zhang L."/>
            <person name="Liao Z."/>
            <person name="Wang S."/>
            <person name="Yan T."/>
            <person name="Shi P."/>
            <person name="Liu M."/>
            <person name="Fu X."/>
            <person name="Pan Q."/>
            <person name="Wang Y."/>
            <person name="Lv Z."/>
            <person name="Lu X."/>
            <person name="Zhang F."/>
            <person name="Jiang W."/>
            <person name="Ma Y."/>
            <person name="Chen M."/>
            <person name="Hao X."/>
            <person name="Li L."/>
            <person name="Tang Y."/>
            <person name="Lv G."/>
            <person name="Zhou Y."/>
            <person name="Sun X."/>
            <person name="Brodelius P.E."/>
            <person name="Rose J.K.C."/>
            <person name="Tang K."/>
        </authorList>
    </citation>
    <scope>NUCLEOTIDE SEQUENCE [LARGE SCALE GENOMIC DNA]</scope>
    <source>
        <strain evidence="5">cv. Huhao1</strain>
        <tissue evidence="4">Leaf</tissue>
    </source>
</reference>
<evidence type="ECO:0000313" key="4">
    <source>
        <dbReference type="EMBL" id="PWA89486.1"/>
    </source>
</evidence>
<dbReference type="InterPro" id="IPR036047">
    <property type="entry name" value="F-box-like_dom_sf"/>
</dbReference>
<sequence>MSDDILVMILSLLPLKGAMATSILSRRWRFVWCNLTKLNFDGGETLNKYHSKYINHVNSVIQSHSHPTVQDFRIRFCLTKRHKGVIDKWLQFAINKKVEFLELNLMNEPPKVYELYGNSDYPLRLFDTKLSRCPSLNATVVEILSLKKLVLKKVKVTETILQEFLTNCPHLETLFIHYSSRMKIIRVYGHALKLKHFTIVSEWRVDSIYLSDFDLVSFTCKGPVADLRLSHLPKLKEVDIDIKRIREMLGTNVFDQISSCALTLQVLSINIDVPKKSEVLDSIPVLPSVKKLRLKIGGGTYNLLVYLASILNACPNLVTLTIQQLWTSPIINMRRAKDVTNPHEHLKIVEIEEYSGLICDVKLVKYIIHTAVALKKIVIDPCRDRANARNLGNNEAARCQLASVLPQGVDLCIL</sequence>
<dbReference type="STRING" id="35608.A0A2U1PUQ7"/>
<dbReference type="PANTHER" id="PTHR34145:SF68">
    <property type="entry name" value="FBD DOMAIN-CONTAINING PROTEIN"/>
    <property type="match status" value="1"/>
</dbReference>